<comment type="caution">
    <text evidence="1">The sequence shown here is derived from an EMBL/GenBank/DDBJ whole genome shotgun (WGS) entry which is preliminary data.</text>
</comment>
<gene>
    <name evidence="1" type="ORF">EHH44_16400</name>
</gene>
<reference evidence="1" key="1">
    <citation type="submission" date="2018-11" db="EMBL/GenBank/DDBJ databases">
        <authorList>
            <person name="Sattar A."/>
            <person name="Zunita Z."/>
            <person name="Jalila A."/>
            <person name="Saleha A.A."/>
        </authorList>
    </citation>
    <scope>NUCLEOTIDE SEQUENCE</scope>
    <source>
        <strain evidence="1">F12-74</strain>
    </source>
</reference>
<protein>
    <submittedName>
        <fullName evidence="1">AraC family transcriptional regulator</fullName>
    </submittedName>
</protein>
<organism evidence="1 2">
    <name type="scientific">Mycolicibacter terrae</name>
    <dbReference type="NCBI Taxonomy" id="1788"/>
    <lineage>
        <taxon>Bacteria</taxon>
        <taxon>Bacillati</taxon>
        <taxon>Actinomycetota</taxon>
        <taxon>Actinomycetes</taxon>
        <taxon>Mycobacteriales</taxon>
        <taxon>Mycobacteriaceae</taxon>
        <taxon>Mycolicibacter</taxon>
    </lineage>
</organism>
<evidence type="ECO:0000313" key="1">
    <source>
        <dbReference type="EMBL" id="RRR42695.1"/>
    </source>
</evidence>
<evidence type="ECO:0000313" key="2">
    <source>
        <dbReference type="Proteomes" id="UP000268891"/>
    </source>
</evidence>
<dbReference type="Proteomes" id="UP000268891">
    <property type="component" value="Unassembled WGS sequence"/>
</dbReference>
<keyword evidence="2" id="KW-1185">Reference proteome</keyword>
<sequence length="358" mass="38318">MAIGGAAQADWDIPRPSATCRHLLEAARLHGIDVAACLAGTGLSVADIEDSATEVQAGQELGIVRNVLACVDDPHEFACDVGLQYNFANMGVFGYALLASPTLGDAVNIACRYATLSSTFLRLSRHDTADGVVIEFDDSAVPADVRSFLLARDLFALTTMVPVLLSQLESDIEVKVELPGIEFPTERIDLPRVTVEFDTSSARSALRIPADVLALAMPAADPATAEACAQQCEELLQTRRQRRGIAARVRGRLVRDPGALPSMATIAAELGITERTLHRRLAAEHTSYRALVDEVRATLAATLLGSGLTVEETARQLGYSEAAAFTRAFLRWSGGTPPSRHRGRMSESIKSVSGSLIH</sequence>
<proteinExistence type="predicted"/>
<dbReference type="EMBL" id="RRZR01000041">
    <property type="protein sequence ID" value="RRR42695.1"/>
    <property type="molecule type" value="Genomic_DNA"/>
</dbReference>
<accession>A0ACD2EJY9</accession>
<name>A0ACD2EJY9_9MYCO</name>